<dbReference type="AlphaFoldDB" id="L5LEM2"/>
<proteinExistence type="inferred from homology"/>
<dbReference type="EMBL" id="KB112472">
    <property type="protein sequence ID" value="ELK24789.1"/>
    <property type="molecule type" value="Genomic_DNA"/>
</dbReference>
<dbReference type="PANTHER" id="PTHR31493">
    <property type="entry name" value="NAZO FAMILY MEMBER"/>
    <property type="match status" value="1"/>
</dbReference>
<reference evidence="3" key="1">
    <citation type="journal article" date="2013" name="Science">
        <title>Comparative analysis of bat genomes provides insight into the evolution of flight and immunity.</title>
        <authorList>
            <person name="Zhang G."/>
            <person name="Cowled C."/>
            <person name="Shi Z."/>
            <person name="Huang Z."/>
            <person name="Bishop-Lilly K.A."/>
            <person name="Fang X."/>
            <person name="Wynne J.W."/>
            <person name="Xiong Z."/>
            <person name="Baker M.L."/>
            <person name="Zhao W."/>
            <person name="Tachedjian M."/>
            <person name="Zhu Y."/>
            <person name="Zhou P."/>
            <person name="Jiang X."/>
            <person name="Ng J."/>
            <person name="Yang L."/>
            <person name="Wu L."/>
            <person name="Xiao J."/>
            <person name="Feng Y."/>
            <person name="Chen Y."/>
            <person name="Sun X."/>
            <person name="Zhang Y."/>
            <person name="Marsh G.A."/>
            <person name="Crameri G."/>
            <person name="Broder C.C."/>
            <person name="Frey K.G."/>
            <person name="Wang L.F."/>
            <person name="Wang J."/>
        </authorList>
    </citation>
    <scope>NUCLEOTIDE SEQUENCE [LARGE SCALE GENOMIC DNA]</scope>
</reference>
<organism evidence="2 3">
    <name type="scientific">Myotis davidii</name>
    <name type="common">David's myotis</name>
    <dbReference type="NCBI Taxonomy" id="225400"/>
    <lineage>
        <taxon>Eukaryota</taxon>
        <taxon>Metazoa</taxon>
        <taxon>Chordata</taxon>
        <taxon>Craniata</taxon>
        <taxon>Vertebrata</taxon>
        <taxon>Euteleostomi</taxon>
        <taxon>Mammalia</taxon>
        <taxon>Eutheria</taxon>
        <taxon>Laurasiatheria</taxon>
        <taxon>Chiroptera</taxon>
        <taxon>Yangochiroptera</taxon>
        <taxon>Vespertilionidae</taxon>
        <taxon>Myotis</taxon>
    </lineage>
</organism>
<dbReference type="InterPro" id="IPR033369">
    <property type="entry name" value="C19orf12"/>
</dbReference>
<dbReference type="PANTHER" id="PTHR31493:SF1">
    <property type="entry name" value="PROTEIN C19ORF12"/>
    <property type="match status" value="1"/>
</dbReference>
<dbReference type="Proteomes" id="UP000010556">
    <property type="component" value="Unassembled WGS sequence"/>
</dbReference>
<protein>
    <submittedName>
        <fullName evidence="2">Uncharacterized protein</fullName>
    </submittedName>
</protein>
<comment type="similarity">
    <text evidence="1">Belongs to the C19orf12 family.</text>
</comment>
<gene>
    <name evidence="2" type="ORF">MDA_GLEAN10007441</name>
</gene>
<evidence type="ECO:0000313" key="2">
    <source>
        <dbReference type="EMBL" id="ELK24789.1"/>
    </source>
</evidence>
<dbReference type="Pfam" id="PF20721">
    <property type="entry name" value="C19orf12"/>
    <property type="match status" value="1"/>
</dbReference>
<dbReference type="eggNOG" id="ENOG502RZQC">
    <property type="taxonomic scope" value="Eukaryota"/>
</dbReference>
<sequence>MKPEMPLRVEEARKPPEKSLSMAAVMKLLSCLWELKEVKVTIKHAGRGALVTATMAIIGSLAGGPAGVAVGSAVGGLLGAWMTWGKFKSVPQILKELPPAEQEKLRSRVTAIVKNLEWKDVEQLSKQVKESPALQQQLWLSLKESLKNVEGTLQCSD</sequence>
<accession>L5LEM2</accession>
<evidence type="ECO:0000256" key="1">
    <source>
        <dbReference type="ARBA" id="ARBA00029457"/>
    </source>
</evidence>
<name>L5LEM2_MYODS</name>
<evidence type="ECO:0000313" key="3">
    <source>
        <dbReference type="Proteomes" id="UP000010556"/>
    </source>
</evidence>
<keyword evidence="3" id="KW-1185">Reference proteome</keyword>